<sequence length="319" mass="34685">MARFTVAISFVFFWTFSVALPAFAGLPRIHPASQVLPYPEGEGYTGFQAAFFSTTTEFAATGDKRDLFSSESTSGGKFYETTISVQYERGISNFWTLVVWLGYRNFSTKYTDLDVRPTDPARFRSIKTDAFSELWVSGRIKLWQQQTIVGAFSSGLQPGIKLPTGDVTTTIPTGTGAMDYELLLLPRLDVSAWGSPAALTGLVGYRMRGGGLDDELPYLLEFRVGVSKELVLRTSVGGISASPDGTNNVVGLSYSDVDYSTGDVDASVSVIGDEAYTQLALGFEFSFSRVVSVSFDYINRVSGKAAMSGETYLLGFALH</sequence>
<evidence type="ECO:0000313" key="1">
    <source>
        <dbReference type="EMBL" id="ACF12892.1"/>
    </source>
</evidence>
<dbReference type="RefSeq" id="WP_012498976.1">
    <property type="nucleotide sequence ID" value="NC_011026.1"/>
</dbReference>
<dbReference type="HOGENOM" id="CLU_870679_0_0_10"/>
<reference evidence="1 2" key="1">
    <citation type="submission" date="2008-06" db="EMBL/GenBank/DDBJ databases">
        <title>Complete sequence of Chloroherpeton thalassium ATCC 35110.</title>
        <authorList>
            <consortium name="US DOE Joint Genome Institute"/>
            <person name="Lucas S."/>
            <person name="Copeland A."/>
            <person name="Lapidus A."/>
            <person name="Glavina del Rio T."/>
            <person name="Dalin E."/>
            <person name="Tice H."/>
            <person name="Bruce D."/>
            <person name="Goodwin L."/>
            <person name="Pitluck S."/>
            <person name="Schmutz J."/>
            <person name="Larimer F."/>
            <person name="Land M."/>
            <person name="Hauser L."/>
            <person name="Kyrpides N."/>
            <person name="Mikhailova N."/>
            <person name="Liu Z."/>
            <person name="Li T."/>
            <person name="Zhao F."/>
            <person name="Overmann J."/>
            <person name="Bryant D.A."/>
            <person name="Richardson P."/>
        </authorList>
    </citation>
    <scope>NUCLEOTIDE SEQUENCE [LARGE SCALE GENOMIC DNA]</scope>
    <source>
        <strain evidence="2">ATCC 35110 / GB-78</strain>
    </source>
</reference>
<gene>
    <name evidence="1" type="ordered locus">Ctha_0421</name>
</gene>
<dbReference type="AlphaFoldDB" id="B3QUI6"/>
<dbReference type="KEGG" id="cts:Ctha_0421"/>
<accession>B3QUI6</accession>
<evidence type="ECO:0000313" key="2">
    <source>
        <dbReference type="Proteomes" id="UP000001208"/>
    </source>
</evidence>
<dbReference type="eggNOG" id="ENOG50303FF">
    <property type="taxonomic scope" value="Bacteria"/>
</dbReference>
<dbReference type="Proteomes" id="UP000001208">
    <property type="component" value="Chromosome"/>
</dbReference>
<dbReference type="EMBL" id="CP001100">
    <property type="protein sequence ID" value="ACF12892.1"/>
    <property type="molecule type" value="Genomic_DNA"/>
</dbReference>
<name>B3QUI6_CHLT3</name>
<organism evidence="1 2">
    <name type="scientific">Chloroherpeton thalassium (strain ATCC 35110 / GB-78)</name>
    <dbReference type="NCBI Taxonomy" id="517418"/>
    <lineage>
        <taxon>Bacteria</taxon>
        <taxon>Pseudomonadati</taxon>
        <taxon>Chlorobiota</taxon>
        <taxon>Chlorobiia</taxon>
        <taxon>Chlorobiales</taxon>
        <taxon>Chloroherpetonaceae</taxon>
        <taxon>Chloroherpeton</taxon>
    </lineage>
</organism>
<dbReference type="STRING" id="517418.Ctha_0421"/>
<proteinExistence type="predicted"/>
<protein>
    <submittedName>
        <fullName evidence="1">Uncharacterized protein</fullName>
    </submittedName>
</protein>
<keyword evidence="2" id="KW-1185">Reference proteome</keyword>